<dbReference type="PANTHER" id="PTHR12526:SF636">
    <property type="entry name" value="BLL3647 PROTEIN"/>
    <property type="match status" value="1"/>
</dbReference>
<reference evidence="2" key="2">
    <citation type="submission" date="2021-01" db="EMBL/GenBank/DDBJ databases">
        <authorList>
            <person name="Mieszkin S."/>
            <person name="Pouder E."/>
            <person name="Alain K."/>
        </authorList>
    </citation>
    <scope>NUCLEOTIDE SEQUENCE</scope>
    <source>
        <strain evidence="2">HW T2.11</strain>
    </source>
</reference>
<proteinExistence type="predicted"/>
<evidence type="ECO:0000313" key="2">
    <source>
        <dbReference type="EMBL" id="MCB8873631.1"/>
    </source>
</evidence>
<dbReference type="CDD" id="cd03801">
    <property type="entry name" value="GT4_PimA-like"/>
    <property type="match status" value="1"/>
</dbReference>
<gene>
    <name evidence="2" type="ORF">ASILVAE211_00445</name>
</gene>
<reference evidence="2" key="1">
    <citation type="journal article" date="2021" name="Microorganisms">
        <title>Acidisoma silvae sp. nov. and Acidisomacellulosilytica sp. nov., Two Acidophilic Bacteria Isolated from Decaying Wood, Hydrolyzing Cellulose and Producing Poly-3-hydroxybutyrate.</title>
        <authorList>
            <person name="Mieszkin S."/>
            <person name="Pouder E."/>
            <person name="Uroz S."/>
            <person name="Simon-Colin C."/>
            <person name="Alain K."/>
        </authorList>
    </citation>
    <scope>NUCLEOTIDE SEQUENCE</scope>
    <source>
        <strain evidence="2">HW T2.11</strain>
    </source>
</reference>
<evidence type="ECO:0000259" key="1">
    <source>
        <dbReference type="Pfam" id="PF00534"/>
    </source>
</evidence>
<feature type="domain" description="Glycosyl transferase family 1" evidence="1">
    <location>
        <begin position="170"/>
        <end position="298"/>
    </location>
</feature>
<dbReference type="Gene3D" id="3.40.50.2000">
    <property type="entry name" value="Glycogen Phosphorylase B"/>
    <property type="match status" value="1"/>
</dbReference>
<dbReference type="GO" id="GO:0016757">
    <property type="term" value="F:glycosyltransferase activity"/>
    <property type="evidence" value="ECO:0007669"/>
    <property type="project" value="InterPro"/>
</dbReference>
<dbReference type="Pfam" id="PF00534">
    <property type="entry name" value="Glycos_transf_1"/>
    <property type="match status" value="1"/>
</dbReference>
<dbReference type="RefSeq" id="WP_227319320.1">
    <property type="nucleotide sequence ID" value="NZ_JAESVB010000001.1"/>
</dbReference>
<evidence type="ECO:0000313" key="3">
    <source>
        <dbReference type="Proteomes" id="UP000708298"/>
    </source>
</evidence>
<dbReference type="SUPFAM" id="SSF53756">
    <property type="entry name" value="UDP-Glycosyltransferase/glycogen phosphorylase"/>
    <property type="match status" value="1"/>
</dbReference>
<sequence>MGVITQAMQPVLPPGPIRVFSDHEPEALRQLERGRNIFHFGNNSDHVFLVPLFHRYGGVAVVHDATLHYLAECTNDVIPGFFEASLAEEQPQRAEALMRLWRQPGFKRVMDYQEIKLLSWLNRASAIIVHSHFAARVVGARLPGMPIHVIPHFAYPSAIGPDGQAPLKQAARTRLNIAQDRFVVTTLGFVTANKQYDAIIRAMMQLPADLRARATFLIAGQVRPHEYDVERVIDQFGMRGQVMLTGFLSEARMRDVLLASDLICNLRYPTFGESSGSLSRALGLGCGIAVTDTGSYAEMPAGTCFRIPAKADPSRELAELFGQLMTEPAILRAHRQAGYAHARDDLSPALMARRYEEIVHG</sequence>
<comment type="caution">
    <text evidence="2">The sequence shown here is derived from an EMBL/GenBank/DDBJ whole genome shotgun (WGS) entry which is preliminary data.</text>
</comment>
<dbReference type="Proteomes" id="UP000708298">
    <property type="component" value="Unassembled WGS sequence"/>
</dbReference>
<accession>A0A964DX00</accession>
<dbReference type="EMBL" id="JAESVB010000001">
    <property type="protein sequence ID" value="MCB8873631.1"/>
    <property type="molecule type" value="Genomic_DNA"/>
</dbReference>
<dbReference type="InterPro" id="IPR001296">
    <property type="entry name" value="Glyco_trans_1"/>
</dbReference>
<protein>
    <submittedName>
        <fullName evidence="2">Glycosyltransferase family 4 protein</fullName>
    </submittedName>
</protein>
<keyword evidence="3" id="KW-1185">Reference proteome</keyword>
<organism evidence="2 3">
    <name type="scientific">Acidisoma silvae</name>
    <dbReference type="NCBI Taxonomy" id="2802396"/>
    <lineage>
        <taxon>Bacteria</taxon>
        <taxon>Pseudomonadati</taxon>
        <taxon>Pseudomonadota</taxon>
        <taxon>Alphaproteobacteria</taxon>
        <taxon>Acetobacterales</taxon>
        <taxon>Acidocellaceae</taxon>
        <taxon>Acidisoma</taxon>
    </lineage>
</organism>
<dbReference type="AlphaFoldDB" id="A0A964DX00"/>
<dbReference type="PANTHER" id="PTHR12526">
    <property type="entry name" value="GLYCOSYLTRANSFERASE"/>
    <property type="match status" value="1"/>
</dbReference>
<name>A0A964DX00_9PROT</name>